<name>A0A8J5SVP1_ZIZPA</name>
<proteinExistence type="predicted"/>
<dbReference type="EMBL" id="JAAALK010000284">
    <property type="protein sequence ID" value="KAG8067585.1"/>
    <property type="molecule type" value="Genomic_DNA"/>
</dbReference>
<feature type="compositionally biased region" description="Low complexity" evidence="1">
    <location>
        <begin position="66"/>
        <end position="79"/>
    </location>
</feature>
<reference evidence="2" key="1">
    <citation type="journal article" date="2021" name="bioRxiv">
        <title>Whole Genome Assembly and Annotation of Northern Wild Rice, Zizania palustris L., Supports a Whole Genome Duplication in the Zizania Genus.</title>
        <authorList>
            <person name="Haas M."/>
            <person name="Kono T."/>
            <person name="Macchietto M."/>
            <person name="Millas R."/>
            <person name="McGilp L."/>
            <person name="Shao M."/>
            <person name="Duquette J."/>
            <person name="Hirsch C.N."/>
            <person name="Kimball J."/>
        </authorList>
    </citation>
    <scope>NUCLEOTIDE SEQUENCE</scope>
    <source>
        <tissue evidence="2">Fresh leaf tissue</tissue>
    </source>
</reference>
<evidence type="ECO:0000256" key="1">
    <source>
        <dbReference type="SAM" id="MobiDB-lite"/>
    </source>
</evidence>
<accession>A0A8J5SVP1</accession>
<sequence>MSIPTASALPSPPPCRFEAPCSSIRIASSGASATAVQRVRATQQGECRGNRDNLVSSGASRRRGRSGPSPQPRSRAASRQAKHFNGISTRRAEAVEAAGSRGCDGGGGRPGRRAGAAEMAGGRGGGRRRREAGEADGGGLAAGGLAGWGKTGN</sequence>
<keyword evidence="3" id="KW-1185">Reference proteome</keyword>
<protein>
    <submittedName>
        <fullName evidence="2">Uncharacterized protein</fullName>
    </submittedName>
</protein>
<evidence type="ECO:0000313" key="3">
    <source>
        <dbReference type="Proteomes" id="UP000729402"/>
    </source>
</evidence>
<organism evidence="2 3">
    <name type="scientific">Zizania palustris</name>
    <name type="common">Northern wild rice</name>
    <dbReference type="NCBI Taxonomy" id="103762"/>
    <lineage>
        <taxon>Eukaryota</taxon>
        <taxon>Viridiplantae</taxon>
        <taxon>Streptophyta</taxon>
        <taxon>Embryophyta</taxon>
        <taxon>Tracheophyta</taxon>
        <taxon>Spermatophyta</taxon>
        <taxon>Magnoliopsida</taxon>
        <taxon>Liliopsida</taxon>
        <taxon>Poales</taxon>
        <taxon>Poaceae</taxon>
        <taxon>BOP clade</taxon>
        <taxon>Oryzoideae</taxon>
        <taxon>Oryzeae</taxon>
        <taxon>Zizaniinae</taxon>
        <taxon>Zizania</taxon>
    </lineage>
</organism>
<dbReference type="Proteomes" id="UP000729402">
    <property type="component" value="Unassembled WGS sequence"/>
</dbReference>
<feature type="region of interest" description="Disordered" evidence="1">
    <location>
        <begin position="29"/>
        <end position="153"/>
    </location>
</feature>
<reference evidence="2" key="2">
    <citation type="submission" date="2021-02" db="EMBL/GenBank/DDBJ databases">
        <authorList>
            <person name="Kimball J.A."/>
            <person name="Haas M.W."/>
            <person name="Macchietto M."/>
            <person name="Kono T."/>
            <person name="Duquette J."/>
            <person name="Shao M."/>
        </authorList>
    </citation>
    <scope>NUCLEOTIDE SEQUENCE</scope>
    <source>
        <tissue evidence="2">Fresh leaf tissue</tissue>
    </source>
</reference>
<evidence type="ECO:0000313" key="2">
    <source>
        <dbReference type="EMBL" id="KAG8067585.1"/>
    </source>
</evidence>
<gene>
    <name evidence="2" type="ORF">GUJ93_ZPchr0005g15362</name>
</gene>
<comment type="caution">
    <text evidence="2">The sequence shown here is derived from an EMBL/GenBank/DDBJ whole genome shotgun (WGS) entry which is preliminary data.</text>
</comment>
<dbReference type="AlphaFoldDB" id="A0A8J5SVP1"/>
<feature type="compositionally biased region" description="Gly residues" evidence="1">
    <location>
        <begin position="135"/>
        <end position="153"/>
    </location>
</feature>